<dbReference type="InterPro" id="IPR010982">
    <property type="entry name" value="Lambda_DNA-bd_dom_sf"/>
</dbReference>
<dbReference type="CDD" id="cd00093">
    <property type="entry name" value="HTH_XRE"/>
    <property type="match status" value="1"/>
</dbReference>
<feature type="domain" description="HTH cro/C1-type" evidence="2">
    <location>
        <begin position="29"/>
        <end position="83"/>
    </location>
</feature>
<dbReference type="AlphaFoldDB" id="A0A1R3U2E8"/>
<dbReference type="PANTHER" id="PTHR46797:SF1">
    <property type="entry name" value="METHYLPHOSPHONATE SYNTHASE"/>
    <property type="match status" value="1"/>
</dbReference>
<dbReference type="RefSeq" id="WP_143239521.1">
    <property type="nucleotide sequence ID" value="NZ_FMUE01000020.1"/>
</dbReference>
<dbReference type="GO" id="GO:0005829">
    <property type="term" value="C:cytosol"/>
    <property type="evidence" value="ECO:0007669"/>
    <property type="project" value="TreeGrafter"/>
</dbReference>
<dbReference type="STRING" id="1907666.DSM25559_4914"/>
<dbReference type="GO" id="GO:0003677">
    <property type="term" value="F:DNA binding"/>
    <property type="evidence" value="ECO:0007669"/>
    <property type="project" value="UniProtKB-KW"/>
</dbReference>
<keyword evidence="1" id="KW-0238">DNA-binding</keyword>
<evidence type="ECO:0000259" key="2">
    <source>
        <dbReference type="PROSITE" id="PS50943"/>
    </source>
</evidence>
<dbReference type="EMBL" id="FMUE01000020">
    <property type="protein sequence ID" value="SCX35352.1"/>
    <property type="molecule type" value="Genomic_DNA"/>
</dbReference>
<dbReference type="Proteomes" id="UP000187891">
    <property type="component" value="Unassembled WGS sequence"/>
</dbReference>
<evidence type="ECO:0000313" key="3">
    <source>
        <dbReference type="EMBL" id="SCX35352.1"/>
    </source>
</evidence>
<dbReference type="GO" id="GO:0003700">
    <property type="term" value="F:DNA-binding transcription factor activity"/>
    <property type="evidence" value="ECO:0007669"/>
    <property type="project" value="TreeGrafter"/>
</dbReference>
<dbReference type="PROSITE" id="PS50943">
    <property type="entry name" value="HTH_CROC1"/>
    <property type="match status" value="1"/>
</dbReference>
<evidence type="ECO:0000313" key="4">
    <source>
        <dbReference type="Proteomes" id="UP000187891"/>
    </source>
</evidence>
<gene>
    <name evidence="3" type="ORF">DSM25559_4914</name>
</gene>
<reference evidence="4" key="1">
    <citation type="submission" date="2016-10" db="EMBL/GenBank/DDBJ databases">
        <authorList>
            <person name="Wibberg D."/>
        </authorList>
    </citation>
    <scope>NUCLEOTIDE SEQUENCE [LARGE SCALE GENOMIC DNA]</scope>
</reference>
<dbReference type="SUPFAM" id="SSF47413">
    <property type="entry name" value="lambda repressor-like DNA-binding domains"/>
    <property type="match status" value="1"/>
</dbReference>
<protein>
    <submittedName>
        <fullName evidence="3">Anaerobic benzoate catabolism transcriptional regulator</fullName>
    </submittedName>
</protein>
<name>A0A1R3U2E8_9HYPH</name>
<dbReference type="InterPro" id="IPR014710">
    <property type="entry name" value="RmlC-like_jellyroll"/>
</dbReference>
<evidence type="ECO:0000256" key="1">
    <source>
        <dbReference type="ARBA" id="ARBA00023125"/>
    </source>
</evidence>
<sequence>MVPDAVLQLNDDFKSDTIDDISALTGRSLRRLITRRGFFLDRLGKISGASCAMLGQIETGKSSRTISILSKIASALDVPCGSLIAERKELAITPITHVKSKDLSSSEGKFRTRALFPFDSDRKVEFYQVRIAAHHAEIADAHQHGTVENDEGSGISASASAISVSCRRSCWPSSLSWSSSSRSGSRRLGCARRSHSQIPDYLLSRTSCRRLS</sequence>
<proteinExistence type="predicted"/>
<dbReference type="InterPro" id="IPR050807">
    <property type="entry name" value="TransReg_Diox_bact_type"/>
</dbReference>
<dbReference type="Gene3D" id="2.60.120.10">
    <property type="entry name" value="Jelly Rolls"/>
    <property type="match status" value="1"/>
</dbReference>
<dbReference type="PANTHER" id="PTHR46797">
    <property type="entry name" value="HTH-TYPE TRANSCRIPTIONAL REGULATOR"/>
    <property type="match status" value="1"/>
</dbReference>
<dbReference type="InterPro" id="IPR001387">
    <property type="entry name" value="Cro/C1-type_HTH"/>
</dbReference>
<dbReference type="Gene3D" id="1.10.260.40">
    <property type="entry name" value="lambda repressor-like DNA-binding domains"/>
    <property type="match status" value="1"/>
</dbReference>
<organism evidence="3 4">
    <name type="scientific">Agrobacterium rosae</name>
    <dbReference type="NCBI Taxonomy" id="1972867"/>
    <lineage>
        <taxon>Bacteria</taxon>
        <taxon>Pseudomonadati</taxon>
        <taxon>Pseudomonadota</taxon>
        <taxon>Alphaproteobacteria</taxon>
        <taxon>Hyphomicrobiales</taxon>
        <taxon>Rhizobiaceae</taxon>
        <taxon>Rhizobium/Agrobacterium group</taxon>
        <taxon>Agrobacterium</taxon>
    </lineage>
</organism>
<accession>A0A1R3U2E8</accession>